<dbReference type="InterPro" id="IPR036388">
    <property type="entry name" value="WH-like_DNA-bd_sf"/>
</dbReference>
<dbReference type="InterPro" id="IPR036390">
    <property type="entry name" value="WH_DNA-bd_sf"/>
</dbReference>
<evidence type="ECO:0000313" key="2">
    <source>
        <dbReference type="Proteomes" id="UP001169069"/>
    </source>
</evidence>
<dbReference type="RefSeq" id="WP_289414212.1">
    <property type="nucleotide sequence ID" value="NZ_JAQIBD010000003.1"/>
</dbReference>
<accession>A0ABT7R004</accession>
<comment type="caution">
    <text evidence="1">The sequence shown here is derived from an EMBL/GenBank/DDBJ whole genome shotgun (WGS) entry which is preliminary data.</text>
</comment>
<dbReference type="SUPFAM" id="SSF46785">
    <property type="entry name" value="Winged helix' DNA-binding domain"/>
    <property type="match status" value="1"/>
</dbReference>
<evidence type="ECO:0000313" key="1">
    <source>
        <dbReference type="EMBL" id="MDM5272410.1"/>
    </source>
</evidence>
<dbReference type="InterPro" id="IPR026433">
    <property type="entry name" value="MarR_EPS"/>
</dbReference>
<dbReference type="EMBL" id="JAQIBD010000003">
    <property type="protein sequence ID" value="MDM5272410.1"/>
    <property type="molecule type" value="Genomic_DNA"/>
</dbReference>
<gene>
    <name evidence="1" type="ORF">PGH07_09485</name>
</gene>
<protein>
    <submittedName>
        <fullName evidence="1">MarR family EPS-associated transcriptional regulator</fullName>
    </submittedName>
</protein>
<proteinExistence type="predicted"/>
<dbReference type="Proteomes" id="UP001169069">
    <property type="component" value="Unassembled WGS sequence"/>
</dbReference>
<dbReference type="Gene3D" id="1.10.10.10">
    <property type="entry name" value="Winged helix-like DNA-binding domain superfamily/Winged helix DNA-binding domain"/>
    <property type="match status" value="1"/>
</dbReference>
<reference evidence="1" key="1">
    <citation type="submission" date="2023-01" db="EMBL/GenBank/DDBJ databases">
        <title>Sulfurovum sp. zt1-1 genome assembly.</title>
        <authorList>
            <person name="Wang J."/>
        </authorList>
    </citation>
    <scope>NUCLEOTIDE SEQUENCE</scope>
    <source>
        <strain evidence="1">Zt1-1</strain>
    </source>
</reference>
<name>A0ABT7R004_9BACT</name>
<sequence length="113" mass="13354">MNTIRRVSRQVTQEEIDHLQVMQHIETCNSQQELAHTVGFSVGKVNYVIKALLEKGYVKMNKFVKAKNKRAYSYLLTKEGLKKKIRLTEAFIEIKKHEYETLQETLKQDKERI</sequence>
<dbReference type="Pfam" id="PF13412">
    <property type="entry name" value="HTH_24"/>
    <property type="match status" value="1"/>
</dbReference>
<dbReference type="NCBIfam" id="TIGR04176">
    <property type="entry name" value="MarR_EPS"/>
    <property type="match status" value="1"/>
</dbReference>
<keyword evidence="2" id="KW-1185">Reference proteome</keyword>
<organism evidence="1 2">
    <name type="scientific">Sulfurovum zhangzhouensis</name>
    <dbReference type="NCBI Taxonomy" id="3019067"/>
    <lineage>
        <taxon>Bacteria</taxon>
        <taxon>Pseudomonadati</taxon>
        <taxon>Campylobacterota</taxon>
        <taxon>Epsilonproteobacteria</taxon>
        <taxon>Campylobacterales</taxon>
        <taxon>Sulfurovaceae</taxon>
        <taxon>Sulfurovum</taxon>
    </lineage>
</organism>